<feature type="domain" description="MAM" evidence="3">
    <location>
        <begin position="348"/>
        <end position="515"/>
    </location>
</feature>
<keyword evidence="2" id="KW-0812">Transmembrane</keyword>
<dbReference type="SUPFAM" id="SSF49899">
    <property type="entry name" value="Concanavalin A-like lectins/glucanases"/>
    <property type="match status" value="3"/>
</dbReference>
<dbReference type="InterPro" id="IPR051560">
    <property type="entry name" value="MAM_domain-containing"/>
</dbReference>
<evidence type="ECO:0000256" key="2">
    <source>
        <dbReference type="SAM" id="Phobius"/>
    </source>
</evidence>
<dbReference type="Pfam" id="PF00629">
    <property type="entry name" value="MAM"/>
    <property type="match status" value="3"/>
</dbReference>
<accession>A0A814SZI5</accession>
<dbReference type="PROSITE" id="PS50060">
    <property type="entry name" value="MAM_2"/>
    <property type="match status" value="3"/>
</dbReference>
<feature type="region of interest" description="Disordered" evidence="1">
    <location>
        <begin position="535"/>
        <end position="557"/>
    </location>
</feature>
<feature type="compositionally biased region" description="Low complexity" evidence="1">
    <location>
        <begin position="535"/>
        <end position="553"/>
    </location>
</feature>
<name>A0A814SZI5_9BILA</name>
<dbReference type="PANTHER" id="PTHR23282:SF101">
    <property type="entry name" value="MAM DOMAIN-CONTAINING PROTEIN"/>
    <property type="match status" value="1"/>
</dbReference>
<dbReference type="AlphaFoldDB" id="A0A814SZI5"/>
<dbReference type="InterPro" id="IPR013320">
    <property type="entry name" value="ConA-like_dom_sf"/>
</dbReference>
<gene>
    <name evidence="4" type="ORF">JYZ213_LOCUS24302</name>
    <name evidence="5" type="ORF">OXD698_LOCUS14693</name>
</gene>
<keyword evidence="2" id="KW-0472">Membrane</keyword>
<keyword evidence="2" id="KW-1133">Transmembrane helix</keyword>
<dbReference type="InterPro" id="IPR000998">
    <property type="entry name" value="MAM_dom"/>
</dbReference>
<sequence>MGQSAFLQCDFETPCLDFTTDDNWGLTDGYHPRPITYDHTLNRSSGHYLFYYPQSSQQFLLAQIQTTKWTQIDINRTICFKMWYYTPLLNMHFTIQFVQGDDEQLTRVVLSIPGKDPSINDWTQINVPLPVEKMKIFIRLNDSDGILAFDDLSIDYCDGSQPSPPNTIFTCDFESSCTENFISLPGYPYQWSTIQANNAKQKESQAPGIDYTFGNGSGHYIWLSNKELIKQGNVGYLATKRVFKITVDKSYCLNFQYYGYGSSSKSNLKVYLWLQDAPHTVQVLWPLRGSTEYMTWGIINLPIGYYSLLFRVDNLDMNPRSFALDNISITSCDYPPSQLTSYDSLLSIACDFDDLTMCNMVNGDGSSEPFLDFIVITGDKIPNRNLGPTYDHTTNSSAGGFLYWNRELPYLPWSNGRIHPFKPIEQNLGMCIRFAYYVKSLSINKNGTMLALSTGGCYGTTIWSQSMDNSQGWKVAIIPVKEYACMEAFYFDVTQSEAIEVSIAFDDIQIDQCGIIDPTTTTSTTTTTTVTTTTTTSSTTTQSTSTQHMTTATFPHSTTRSSNAEQLISIHGFFLMILYFCILISL</sequence>
<dbReference type="Gene3D" id="2.60.120.200">
    <property type="match status" value="3"/>
</dbReference>
<evidence type="ECO:0000313" key="5">
    <source>
        <dbReference type="EMBL" id="CAF3737898.1"/>
    </source>
</evidence>
<protein>
    <recommendedName>
        <fullName evidence="3">MAM domain-containing protein</fullName>
    </recommendedName>
</protein>
<feature type="domain" description="MAM" evidence="3">
    <location>
        <begin position="169"/>
        <end position="334"/>
    </location>
</feature>
<dbReference type="SMART" id="SM00137">
    <property type="entry name" value="MAM"/>
    <property type="match status" value="1"/>
</dbReference>
<evidence type="ECO:0000313" key="6">
    <source>
        <dbReference type="Proteomes" id="UP000663845"/>
    </source>
</evidence>
<dbReference type="EMBL" id="CAJOAZ010000936">
    <property type="protein sequence ID" value="CAF3737898.1"/>
    <property type="molecule type" value="Genomic_DNA"/>
</dbReference>
<dbReference type="Proteomes" id="UP000663844">
    <property type="component" value="Unassembled WGS sequence"/>
</dbReference>
<feature type="transmembrane region" description="Helical" evidence="2">
    <location>
        <begin position="567"/>
        <end position="585"/>
    </location>
</feature>
<organism evidence="4 6">
    <name type="scientific">Adineta steineri</name>
    <dbReference type="NCBI Taxonomy" id="433720"/>
    <lineage>
        <taxon>Eukaryota</taxon>
        <taxon>Metazoa</taxon>
        <taxon>Spiralia</taxon>
        <taxon>Gnathifera</taxon>
        <taxon>Rotifera</taxon>
        <taxon>Eurotatoria</taxon>
        <taxon>Bdelloidea</taxon>
        <taxon>Adinetida</taxon>
        <taxon>Adinetidae</taxon>
        <taxon>Adineta</taxon>
    </lineage>
</organism>
<evidence type="ECO:0000313" key="4">
    <source>
        <dbReference type="EMBL" id="CAF1154720.1"/>
    </source>
</evidence>
<dbReference type="Proteomes" id="UP000663845">
    <property type="component" value="Unassembled WGS sequence"/>
</dbReference>
<dbReference type="GO" id="GO:0016020">
    <property type="term" value="C:membrane"/>
    <property type="evidence" value="ECO:0007669"/>
    <property type="project" value="InterPro"/>
</dbReference>
<comment type="caution">
    <text evidence="4">The sequence shown here is derived from an EMBL/GenBank/DDBJ whole genome shotgun (WGS) entry which is preliminary data.</text>
</comment>
<dbReference type="EMBL" id="CAJNOG010000297">
    <property type="protein sequence ID" value="CAF1154720.1"/>
    <property type="molecule type" value="Genomic_DNA"/>
</dbReference>
<dbReference type="PANTHER" id="PTHR23282">
    <property type="entry name" value="APICAL ENDOSOMAL GLYCOPROTEIN PRECURSOR"/>
    <property type="match status" value="1"/>
</dbReference>
<evidence type="ECO:0000256" key="1">
    <source>
        <dbReference type="SAM" id="MobiDB-lite"/>
    </source>
</evidence>
<feature type="domain" description="MAM" evidence="3">
    <location>
        <begin position="7"/>
        <end position="159"/>
    </location>
</feature>
<proteinExistence type="predicted"/>
<evidence type="ECO:0000259" key="3">
    <source>
        <dbReference type="PROSITE" id="PS50060"/>
    </source>
</evidence>
<reference evidence="4" key="1">
    <citation type="submission" date="2021-02" db="EMBL/GenBank/DDBJ databases">
        <authorList>
            <person name="Nowell W R."/>
        </authorList>
    </citation>
    <scope>NUCLEOTIDE SEQUENCE</scope>
</reference>